<accession>A0A6A5BVX5</accession>
<evidence type="ECO:0000313" key="3">
    <source>
        <dbReference type="Proteomes" id="UP000444721"/>
    </source>
</evidence>
<dbReference type="GeneID" id="68109629"/>
<evidence type="ECO:0000313" key="2">
    <source>
        <dbReference type="EMBL" id="KAF0978591.1"/>
    </source>
</evidence>
<keyword evidence="1" id="KW-0175">Coiled coil</keyword>
<gene>
    <name evidence="2" type="ORF">FDP41_002411</name>
</gene>
<dbReference type="AlphaFoldDB" id="A0A6A5BVX5"/>
<reference evidence="2 3" key="1">
    <citation type="journal article" date="2019" name="Sci. Rep.">
        <title>Nanopore sequencing improves the draft genome of the human pathogenic amoeba Naegleria fowleri.</title>
        <authorList>
            <person name="Liechti N."/>
            <person name="Schurch N."/>
            <person name="Bruggmann R."/>
            <person name="Wittwer M."/>
        </authorList>
    </citation>
    <scope>NUCLEOTIDE SEQUENCE [LARGE SCALE GENOMIC DNA]</scope>
    <source>
        <strain evidence="2 3">ATCC 30894</strain>
    </source>
</reference>
<dbReference type="Proteomes" id="UP000444721">
    <property type="component" value="Unassembled WGS sequence"/>
</dbReference>
<dbReference type="EMBL" id="VFQX01000029">
    <property type="protein sequence ID" value="KAF0978591.1"/>
    <property type="molecule type" value="Genomic_DNA"/>
</dbReference>
<dbReference type="RefSeq" id="XP_044563304.1">
    <property type="nucleotide sequence ID" value="XM_044705603.1"/>
</dbReference>
<proteinExistence type="predicted"/>
<keyword evidence="3" id="KW-1185">Reference proteome</keyword>
<feature type="coiled-coil region" evidence="1">
    <location>
        <begin position="20"/>
        <end position="47"/>
    </location>
</feature>
<organism evidence="2 3">
    <name type="scientific">Naegleria fowleri</name>
    <name type="common">Brain eating amoeba</name>
    <dbReference type="NCBI Taxonomy" id="5763"/>
    <lineage>
        <taxon>Eukaryota</taxon>
        <taxon>Discoba</taxon>
        <taxon>Heterolobosea</taxon>
        <taxon>Tetramitia</taxon>
        <taxon>Eutetramitia</taxon>
        <taxon>Vahlkampfiidae</taxon>
        <taxon>Naegleria</taxon>
    </lineage>
</organism>
<comment type="caution">
    <text evidence="2">The sequence shown here is derived from an EMBL/GenBank/DDBJ whole genome shotgun (WGS) entry which is preliminary data.</text>
</comment>
<dbReference type="VEuPathDB" id="AmoebaDB:FDP41_002411"/>
<evidence type="ECO:0000256" key="1">
    <source>
        <dbReference type="SAM" id="Coils"/>
    </source>
</evidence>
<protein>
    <submittedName>
        <fullName evidence="2">Uncharacterized protein</fullName>
    </submittedName>
</protein>
<name>A0A6A5BVX5_NAEFO</name>
<dbReference type="OrthoDB" id="10418049at2759"/>
<sequence>MDPAEESSVSTPLSCFQEFKSDLARHFETTSKELEEIEEEYQALKRFIQTEIDSCSEDQIQLLHEAENVHQKIAAFMKNIQCHLPSIETLPSRK</sequence>